<dbReference type="EMBL" id="VLKQ01000002">
    <property type="protein sequence ID" value="TWI14564.1"/>
    <property type="molecule type" value="Genomic_DNA"/>
</dbReference>
<reference evidence="1 2" key="1">
    <citation type="journal article" date="2015" name="Stand. Genomic Sci.">
        <title>Genomic Encyclopedia of Bacterial and Archaeal Type Strains, Phase III: the genomes of soil and plant-associated and newly described type strains.</title>
        <authorList>
            <person name="Whitman W.B."/>
            <person name="Woyke T."/>
            <person name="Klenk H.P."/>
            <person name="Zhou Y."/>
            <person name="Lilburn T.G."/>
            <person name="Beck B.J."/>
            <person name="De Vos P."/>
            <person name="Vandamme P."/>
            <person name="Eisen J.A."/>
            <person name="Garrity G."/>
            <person name="Hugenholtz P."/>
            <person name="Kyrpides N.C."/>
        </authorList>
    </citation>
    <scope>NUCLEOTIDE SEQUENCE [LARGE SCALE GENOMIC DNA]</scope>
    <source>
        <strain evidence="1 2">CGMCC 1.7270</strain>
    </source>
</reference>
<evidence type="ECO:0008006" key="3">
    <source>
        <dbReference type="Google" id="ProtNLM"/>
    </source>
</evidence>
<organism evidence="1 2">
    <name type="scientific">Flavobacterium cauense R2A-7</name>
    <dbReference type="NCBI Taxonomy" id="1341154"/>
    <lineage>
        <taxon>Bacteria</taxon>
        <taxon>Pseudomonadati</taxon>
        <taxon>Bacteroidota</taxon>
        <taxon>Flavobacteriia</taxon>
        <taxon>Flavobacteriales</taxon>
        <taxon>Flavobacteriaceae</taxon>
        <taxon>Flavobacterium</taxon>
    </lineage>
</organism>
<dbReference type="OrthoDB" id="1652165at2"/>
<protein>
    <recommendedName>
        <fullName evidence="3">T9SS sorting signal type C domain-containing protein</fullName>
    </recommendedName>
</protein>
<dbReference type="AlphaFoldDB" id="A0A562M3Q1"/>
<keyword evidence="2" id="KW-1185">Reference proteome</keyword>
<evidence type="ECO:0000313" key="2">
    <source>
        <dbReference type="Proteomes" id="UP000319848"/>
    </source>
</evidence>
<name>A0A562M3Q1_9FLAO</name>
<dbReference type="RefSeq" id="WP_131473109.1">
    <property type="nucleotide sequence ID" value="NZ_AVBI01000016.1"/>
</dbReference>
<dbReference type="Proteomes" id="UP000319848">
    <property type="component" value="Unassembled WGS sequence"/>
</dbReference>
<gene>
    <name evidence="1" type="ORF">IP98_00521</name>
</gene>
<evidence type="ECO:0000313" key="1">
    <source>
        <dbReference type="EMBL" id="TWI14564.1"/>
    </source>
</evidence>
<dbReference type="STRING" id="1341154.FCR2A7T_17180"/>
<accession>A0A562M3Q1</accession>
<sequence length="1131" mass="117413">MGYKTTFFKIATDKIIVQMILFLSLLTGFSGMGQTVQVTGVSPNPACGGETVTVTFNATNGNGPSRRYTTSTVFTAYLSNNTGSAPYVSLGSMTLLPYTFSGNNGAVNLNVQATIALPANASGTYKIAVGSVNPTFDASAGVGSSPNFTVNAAPNGGVVSGGTTVCPGTNNTVLSLSGHSGSVVKWQSSPVSDFSSSVTDIANVTTSLTVTNISTTTYYRVILTNGTCTAKSAVATITVDPNPGTVSSNQSICSGTQPANIVLAGSTGTIQWQRSTDNIAFSNIIGATSTTLTSVQMGTLSVTTYYRAVVTGGCGVVNSAVVTVTVSPATVGGTVLSDATVCSGINSTVLTLSGYTGSIVKWQSSTMQNFNNAVDIANTTNTLTVTNLITTTYYRAVVQSGGCSIVNSTSARITVQNSPKGGTLSGSATVCYGTNSTTLTLTGFTNTIQKWQSSPVNDFSSGVVDIANTAATLTVTNLTATTYYRVVVVNANCSSYSTIATITVNPMLTAAIASNNSPICLGSNAVFNVTGSSGATLTYSINGGTNQTVVLTGGVGIITVVGASVNQTLSLVAVTLGSCSQAISGTSTVVVNNANVWTGAVDNQWSTPGNWSCGTLPTAATDVTINSGAIIVSGVNALANTLVLNGTSTLTVNSGNNITVTNAVTVASGANLTLQNNANLIQINNVPNSGNIVVNRKSSALMRLDYTLWSSPVASQNLLAFSPLTVTTRFYVYNSATNVYSTVTPSTTNFQLGKAYLIRMPDNHPTTPTKWDGVFTGVPNNGSINFSAYNGGAGFRYNGVGNPYPSPVDMSSFVNGNAGNITGTLYFWRKTNSSTTDPGYCTWTTAGFVSNGEAQVVNPNGILRTGQGFIVEMTSGATNVSFTNTMRIADNADQFFKNSEAVSDRELNGDRIWLNITNTSGAHNQMLLGYFSSATLGVDFGIDGKAIEDAPVSLTMDIAGVNYLIQGRPTFDVSDVVPLRFKTSYSGAHSISIDHLGGVFTGSQNIYLKDNVLNVTHDLKTGSYSFTSAVGTFTNRFEIIYQTGVLGTHQSDFNENSVVVFKDANGNLNVNANGVVLDNLEVYDVRGRKLIRKSAINSSTVSVSELKVDNAVLLVKIVAADGAVVNKKIVF</sequence>
<comment type="caution">
    <text evidence="1">The sequence shown here is derived from an EMBL/GenBank/DDBJ whole genome shotgun (WGS) entry which is preliminary data.</text>
</comment>
<proteinExistence type="predicted"/>